<accession>A0ABX1PNY1</accession>
<dbReference type="Proteomes" id="UP000615989">
    <property type="component" value="Unassembled WGS sequence"/>
</dbReference>
<sequence length="221" mass="25075">MKLGELLAIIRRDELDDESQPYLWSNAALIEYAEDAENEACRRASLLRDATTPAICRITLVAGTSEYDLDPRVIRLRRVRLTGNSTPLVPVTTAQLDEEHPGWEDETGEPSCYLTDWETGEIRVVPTPTAVGTLELQVVRLPLVALNDMEDTPEIHARFHRDLRHWIVKRAFSVLDSERQDKDRAKDAESRFALAFGDPLSARTEEWNARNLPSTHRDGSE</sequence>
<organism evidence="1 2">
    <name type="scientific">Aromatoleum anaerobium</name>
    <dbReference type="NCBI Taxonomy" id="182180"/>
    <lineage>
        <taxon>Bacteria</taxon>
        <taxon>Pseudomonadati</taxon>
        <taxon>Pseudomonadota</taxon>
        <taxon>Betaproteobacteria</taxon>
        <taxon>Rhodocyclales</taxon>
        <taxon>Rhodocyclaceae</taxon>
        <taxon>Aromatoleum</taxon>
    </lineage>
</organism>
<evidence type="ECO:0000313" key="2">
    <source>
        <dbReference type="Proteomes" id="UP000615989"/>
    </source>
</evidence>
<name>A0ABX1PNY1_9RHOO</name>
<dbReference type="InterPro" id="IPR056209">
    <property type="entry name" value="SU10_adaptor"/>
</dbReference>
<proteinExistence type="predicted"/>
<dbReference type="EMBL" id="WTVG01000061">
    <property type="protein sequence ID" value="NMG26259.1"/>
    <property type="molecule type" value="Genomic_DNA"/>
</dbReference>
<dbReference type="RefSeq" id="WP_169119587.1">
    <property type="nucleotide sequence ID" value="NZ_WTVG02000039.1"/>
</dbReference>
<gene>
    <name evidence="1" type="ORF">GO606_16355</name>
</gene>
<dbReference type="Pfam" id="PF24175">
    <property type="entry name" value="SU10_adaptor"/>
    <property type="match status" value="1"/>
</dbReference>
<keyword evidence="2" id="KW-1185">Reference proteome</keyword>
<reference evidence="1" key="1">
    <citation type="submission" date="2019-12" db="EMBL/GenBank/DDBJ databases">
        <title>Comparative genomics gives insights into the taxonomy of the Azoarcus-Aromatoleum group and reveals separate origins of nif in the plant-associated Azoarcus and non-plant-associated Aromatoleum sub-groups.</title>
        <authorList>
            <person name="Lafos M."/>
            <person name="Maluk M."/>
            <person name="Batista M."/>
            <person name="Junghare M."/>
            <person name="Carmona M."/>
            <person name="Faoro H."/>
            <person name="Cruz L.M."/>
            <person name="Battistoni F."/>
            <person name="De Souza E."/>
            <person name="Pedrosa F."/>
            <person name="Chen W.-M."/>
            <person name="Poole P.S."/>
            <person name="Dixon R.A."/>
            <person name="James E.K."/>
        </authorList>
    </citation>
    <scope>NUCLEOTIDE SEQUENCE</scope>
    <source>
        <strain evidence="1">LuFRes1</strain>
    </source>
</reference>
<protein>
    <submittedName>
        <fullName evidence="1">Uncharacterized protein</fullName>
    </submittedName>
</protein>
<comment type="caution">
    <text evidence="1">The sequence shown here is derived from an EMBL/GenBank/DDBJ whole genome shotgun (WGS) entry which is preliminary data.</text>
</comment>
<evidence type="ECO:0000313" key="1">
    <source>
        <dbReference type="EMBL" id="NMG26259.1"/>
    </source>
</evidence>